<gene>
    <name evidence="2" type="ORF">TWF481_002433</name>
</gene>
<dbReference type="GO" id="GO:0016279">
    <property type="term" value="F:protein-lysine N-methyltransferase activity"/>
    <property type="evidence" value="ECO:0007669"/>
    <property type="project" value="InterPro"/>
</dbReference>
<dbReference type="InterPro" id="IPR050600">
    <property type="entry name" value="SETD3_SETD6_MTase"/>
</dbReference>
<evidence type="ECO:0000313" key="2">
    <source>
        <dbReference type="EMBL" id="KAK6496414.1"/>
    </source>
</evidence>
<dbReference type="AlphaFoldDB" id="A0AAV9VV73"/>
<organism evidence="2 3">
    <name type="scientific">Arthrobotrys musiformis</name>
    <dbReference type="NCBI Taxonomy" id="47236"/>
    <lineage>
        <taxon>Eukaryota</taxon>
        <taxon>Fungi</taxon>
        <taxon>Dikarya</taxon>
        <taxon>Ascomycota</taxon>
        <taxon>Pezizomycotina</taxon>
        <taxon>Orbiliomycetes</taxon>
        <taxon>Orbiliales</taxon>
        <taxon>Orbiliaceae</taxon>
        <taxon>Arthrobotrys</taxon>
    </lineage>
</organism>
<accession>A0AAV9VV73</accession>
<dbReference type="InterPro" id="IPR046341">
    <property type="entry name" value="SET_dom_sf"/>
</dbReference>
<dbReference type="PANTHER" id="PTHR13271">
    <property type="entry name" value="UNCHARACTERIZED PUTATIVE METHYLTRANSFERASE"/>
    <property type="match status" value="1"/>
</dbReference>
<evidence type="ECO:0000313" key="3">
    <source>
        <dbReference type="Proteomes" id="UP001370758"/>
    </source>
</evidence>
<dbReference type="SUPFAM" id="SSF82199">
    <property type="entry name" value="SET domain"/>
    <property type="match status" value="1"/>
</dbReference>
<dbReference type="Gene3D" id="3.90.1410.10">
    <property type="entry name" value="set domain protein methyltransferase, domain 1"/>
    <property type="match status" value="1"/>
</dbReference>
<dbReference type="PROSITE" id="PS50280">
    <property type="entry name" value="SET"/>
    <property type="match status" value="1"/>
</dbReference>
<comment type="caution">
    <text evidence="2">The sequence shown here is derived from an EMBL/GenBank/DDBJ whole genome shotgun (WGS) entry which is preliminary data.</text>
</comment>
<feature type="domain" description="SET" evidence="1">
    <location>
        <begin position="43"/>
        <end position="251"/>
    </location>
</feature>
<name>A0AAV9VV73_9PEZI</name>
<dbReference type="InterPro" id="IPR001214">
    <property type="entry name" value="SET_dom"/>
</dbReference>
<dbReference type="PANTHER" id="PTHR13271:SF137">
    <property type="entry name" value="SET DOMAIN-CONTAINING PROTEIN"/>
    <property type="match status" value="1"/>
</dbReference>
<dbReference type="Pfam" id="PF00856">
    <property type="entry name" value="SET"/>
    <property type="match status" value="1"/>
</dbReference>
<reference evidence="2 3" key="1">
    <citation type="submission" date="2023-08" db="EMBL/GenBank/DDBJ databases">
        <authorList>
            <person name="Palmer J.M."/>
        </authorList>
    </citation>
    <scope>NUCLEOTIDE SEQUENCE [LARGE SCALE GENOMIC DNA]</scope>
    <source>
        <strain evidence="2 3">TWF481</strain>
    </source>
</reference>
<sequence>MPKRRRAPSPQEQERHQEYLADDVPEVHRRLLEHVLANNARLSKVKIAKLPHGIGIVASERIGKNEEITFIPTPLLINLHDIPFPNSSPLDHPTKIHSSLAAYIASKLPSSDAFISILPPAESFKSSLPLFWPDKILQNSPPWIQSFVQTQRQKLSSDYAHALKWHDHVDFTREEYECAWAAVNTRTIYYRPKKWYKIPAEDCMTMCPFIDYFNHDARGAESCTVTFSPDGLRVTTQKSYTPGEEIFVTYGDYNNDHLLVEYGFTLPQNHNDNIILTPYLTPLLSPLHQKILKEASFTGEYILDEKEICYKTLTALRISVIPPETPKSSKLYKNFLSLLDGKLSEDEYAALNPSSESEVSNTLSTLIKTIESDATSKTAALNTLLLDEEFTDHKASIESAIERWGQYMAIITAYRENQS</sequence>
<dbReference type="CDD" id="cd19177">
    <property type="entry name" value="SET_SETD4"/>
    <property type="match status" value="1"/>
</dbReference>
<dbReference type="InterPro" id="IPR044429">
    <property type="entry name" value="SETD4_SET"/>
</dbReference>
<evidence type="ECO:0000259" key="1">
    <source>
        <dbReference type="PROSITE" id="PS50280"/>
    </source>
</evidence>
<keyword evidence="3" id="KW-1185">Reference proteome</keyword>
<protein>
    <recommendedName>
        <fullName evidence="1">SET domain-containing protein</fullName>
    </recommendedName>
</protein>
<dbReference type="Proteomes" id="UP001370758">
    <property type="component" value="Unassembled WGS sequence"/>
</dbReference>
<proteinExistence type="predicted"/>
<dbReference type="EMBL" id="JAVHJL010000011">
    <property type="protein sequence ID" value="KAK6496414.1"/>
    <property type="molecule type" value="Genomic_DNA"/>
</dbReference>